<feature type="non-terminal residue" evidence="8">
    <location>
        <position position="1"/>
    </location>
</feature>
<dbReference type="SUPFAM" id="SSF53756">
    <property type="entry name" value="UDP-Glycosyltransferase/glycogen phosphorylase"/>
    <property type="match status" value="1"/>
</dbReference>
<gene>
    <name evidence="8" type="ORF">PMAYCL1PPCAC_08043</name>
</gene>
<organism evidence="8 9">
    <name type="scientific">Pristionchus mayeri</name>
    <dbReference type="NCBI Taxonomy" id="1317129"/>
    <lineage>
        <taxon>Eukaryota</taxon>
        <taxon>Metazoa</taxon>
        <taxon>Ecdysozoa</taxon>
        <taxon>Nematoda</taxon>
        <taxon>Chromadorea</taxon>
        <taxon>Rhabditida</taxon>
        <taxon>Rhabditina</taxon>
        <taxon>Diplogasteromorpha</taxon>
        <taxon>Diplogasteroidea</taxon>
        <taxon>Neodiplogasteridae</taxon>
        <taxon>Pristionchus</taxon>
    </lineage>
</organism>
<keyword evidence="3" id="KW-0328">Glycosyltransferase</keyword>
<accession>A0AAN5C586</accession>
<evidence type="ECO:0000313" key="9">
    <source>
        <dbReference type="Proteomes" id="UP001328107"/>
    </source>
</evidence>
<keyword evidence="7" id="KW-1133">Transmembrane helix</keyword>
<proteinExistence type="inferred from homology"/>
<keyword evidence="9" id="KW-1185">Reference proteome</keyword>
<dbReference type="EC" id="2.4.1.17" evidence="2"/>
<dbReference type="Proteomes" id="UP001328107">
    <property type="component" value="Unassembled WGS sequence"/>
</dbReference>
<dbReference type="CDD" id="cd03784">
    <property type="entry name" value="GT1_Gtf-like"/>
    <property type="match status" value="1"/>
</dbReference>
<dbReference type="PANTHER" id="PTHR48043:SF23">
    <property type="entry name" value="UDP-GLUCURONOSYLTRANSFERASE"/>
    <property type="match status" value="1"/>
</dbReference>
<evidence type="ECO:0000313" key="8">
    <source>
        <dbReference type="EMBL" id="GMR37848.1"/>
    </source>
</evidence>
<evidence type="ECO:0000256" key="3">
    <source>
        <dbReference type="ARBA" id="ARBA00022676"/>
    </source>
</evidence>
<dbReference type="InterPro" id="IPR002213">
    <property type="entry name" value="UDP_glucos_trans"/>
</dbReference>
<dbReference type="InterPro" id="IPR050271">
    <property type="entry name" value="UDP-glycosyltransferase"/>
</dbReference>
<keyword evidence="5" id="KW-0732">Signal</keyword>
<evidence type="ECO:0000256" key="2">
    <source>
        <dbReference type="ARBA" id="ARBA00012544"/>
    </source>
</evidence>
<dbReference type="EMBL" id="BTRK01000002">
    <property type="protein sequence ID" value="GMR37848.1"/>
    <property type="molecule type" value="Genomic_DNA"/>
</dbReference>
<dbReference type="PANTHER" id="PTHR48043">
    <property type="entry name" value="EG:EG0003.4 PROTEIN-RELATED"/>
    <property type="match status" value="1"/>
</dbReference>
<dbReference type="AlphaFoldDB" id="A0AAN5C586"/>
<keyword evidence="7" id="KW-0812">Transmembrane</keyword>
<dbReference type="GO" id="GO:0015020">
    <property type="term" value="F:glucuronosyltransferase activity"/>
    <property type="evidence" value="ECO:0007669"/>
    <property type="project" value="UniProtKB-EC"/>
</dbReference>
<evidence type="ECO:0000256" key="7">
    <source>
        <dbReference type="SAM" id="Phobius"/>
    </source>
</evidence>
<name>A0AAN5C586_9BILA</name>
<protein>
    <recommendedName>
        <fullName evidence="2">glucuronosyltransferase</fullName>
        <ecNumber evidence="2">2.4.1.17</ecNumber>
    </recommendedName>
</protein>
<feature type="transmembrane region" description="Helical" evidence="7">
    <location>
        <begin position="146"/>
        <end position="170"/>
    </location>
</feature>
<dbReference type="Gene3D" id="3.40.50.2000">
    <property type="entry name" value="Glycogen Phosphorylase B"/>
    <property type="match status" value="1"/>
</dbReference>
<evidence type="ECO:0000256" key="4">
    <source>
        <dbReference type="ARBA" id="ARBA00022679"/>
    </source>
</evidence>
<reference evidence="9" key="1">
    <citation type="submission" date="2022-10" db="EMBL/GenBank/DDBJ databases">
        <title>Genome assembly of Pristionchus species.</title>
        <authorList>
            <person name="Yoshida K."/>
            <person name="Sommer R.J."/>
        </authorList>
    </citation>
    <scope>NUCLEOTIDE SEQUENCE [LARGE SCALE GENOMIC DNA]</scope>
    <source>
        <strain evidence="9">RS5460</strain>
    </source>
</reference>
<comment type="caution">
    <text evidence="8">The sequence shown here is derived from an EMBL/GenBank/DDBJ whole genome shotgun (WGS) entry which is preliminary data.</text>
</comment>
<dbReference type="Pfam" id="PF00201">
    <property type="entry name" value="UDPGT"/>
    <property type="match status" value="1"/>
</dbReference>
<keyword evidence="4" id="KW-0808">Transferase</keyword>
<comment type="catalytic activity">
    <reaction evidence="6">
        <text>glucuronate acceptor + UDP-alpha-D-glucuronate = acceptor beta-D-glucuronoside + UDP + H(+)</text>
        <dbReference type="Rhea" id="RHEA:21032"/>
        <dbReference type="ChEBI" id="CHEBI:15378"/>
        <dbReference type="ChEBI" id="CHEBI:58052"/>
        <dbReference type="ChEBI" id="CHEBI:58223"/>
        <dbReference type="ChEBI" id="CHEBI:132367"/>
        <dbReference type="ChEBI" id="CHEBI:132368"/>
        <dbReference type="EC" id="2.4.1.17"/>
    </reaction>
</comment>
<evidence type="ECO:0000256" key="6">
    <source>
        <dbReference type="ARBA" id="ARBA00047475"/>
    </source>
</evidence>
<sequence length="175" mass="19330">IRWIPQNDLLADDRLVAFITHSGMGSTQELALRGKPGLLIPIFGDQLRNAGMMEKNGVGKVFDKSGLANADKLTAAIRDLLDNPTYRLNAERIAAMIRKKPFSARELLVKTVEFVAEFGPSPALRPQSFDMNWIEYCNLDIIACCAVISVFLLYFSLSVACSITCSLVSIKSKMD</sequence>
<comment type="similarity">
    <text evidence="1">Belongs to the UDP-glycosyltransferase family.</text>
</comment>
<evidence type="ECO:0000256" key="5">
    <source>
        <dbReference type="ARBA" id="ARBA00022729"/>
    </source>
</evidence>
<keyword evidence="7" id="KW-0472">Membrane</keyword>
<evidence type="ECO:0000256" key="1">
    <source>
        <dbReference type="ARBA" id="ARBA00009995"/>
    </source>
</evidence>